<protein>
    <recommendedName>
        <fullName evidence="11">AEC family transporter</fullName>
    </recommendedName>
</protein>
<dbReference type="Gene3D" id="1.20.1530.20">
    <property type="match status" value="2"/>
</dbReference>
<proteinExistence type="inferred from homology"/>
<evidence type="ECO:0008006" key="11">
    <source>
        <dbReference type="Google" id="ProtNLM"/>
    </source>
</evidence>
<dbReference type="InterPro" id="IPR004776">
    <property type="entry name" value="Mem_transp_PIN-like"/>
</dbReference>
<feature type="transmembrane region" description="Helical" evidence="8">
    <location>
        <begin position="250"/>
        <end position="271"/>
    </location>
</feature>
<keyword evidence="3" id="KW-0813">Transport</keyword>
<feature type="transmembrane region" description="Helical" evidence="8">
    <location>
        <begin position="91"/>
        <end position="114"/>
    </location>
</feature>
<evidence type="ECO:0000313" key="10">
    <source>
        <dbReference type="EMBL" id="HHQ50912.1"/>
    </source>
</evidence>
<comment type="caution">
    <text evidence="10">The sequence shown here is derived from an EMBL/GenBank/DDBJ whole genome shotgun (WGS) entry which is preliminary data.</text>
</comment>
<feature type="transmembrane region" description="Helical" evidence="8">
    <location>
        <begin position="120"/>
        <end position="143"/>
    </location>
</feature>
<keyword evidence="7 8" id="KW-0472">Membrane</keyword>
<dbReference type="EMBL" id="DRYQ01000088">
    <property type="protein sequence ID" value="HHQ50912.1"/>
    <property type="molecule type" value="Genomic_DNA"/>
</dbReference>
<dbReference type="InterPro" id="IPR038770">
    <property type="entry name" value="Na+/solute_symporter_sf"/>
</dbReference>
<evidence type="ECO:0000256" key="8">
    <source>
        <dbReference type="SAM" id="Phobius"/>
    </source>
</evidence>
<evidence type="ECO:0000256" key="5">
    <source>
        <dbReference type="ARBA" id="ARBA00022692"/>
    </source>
</evidence>
<sequence>MGVPRLLIIPILIVVSYITSCRRSLQRVVNAINYYLFYIAIPLTVFIKVGTMGSETDFLNALIVSQLHIIAMFIISYAVARTMYKDNVDRVSLTISIAMPNAGFLAIPLAVAMFGTAFHVIPYMVAFNITLPLLTLVLAKLYATRSGNATKIYVKALPVLSALLCATVFKQLELGFCLQGILQTVDAVLSASFYLSFVIVGCMLTQLRLSDIKKSAHAIAVSMLVKYLSSPIIILVLAHTLLRYMSTDFAYMQGALLQSLMPPAVTNIVLAKVFQLNENLVSLFILLLTPLSIVVALATLQHLVLLLPQG</sequence>
<dbReference type="GO" id="GO:0055085">
    <property type="term" value="P:transmembrane transport"/>
    <property type="evidence" value="ECO:0007669"/>
    <property type="project" value="InterPro"/>
</dbReference>
<keyword evidence="6 8" id="KW-1133">Transmembrane helix</keyword>
<name>A0A7J3Z8C3_9CREN</name>
<feature type="transmembrane region" description="Helical" evidence="8">
    <location>
        <begin position="283"/>
        <end position="307"/>
    </location>
</feature>
<feature type="transmembrane region" description="Helical" evidence="8">
    <location>
        <begin position="216"/>
        <end position="238"/>
    </location>
</feature>
<dbReference type="AlphaFoldDB" id="A0A7J3Z8C3"/>
<comment type="subcellular location">
    <subcellularLocation>
        <location evidence="1">Cell membrane</location>
        <topology evidence="1">Multi-pass membrane protein</topology>
    </subcellularLocation>
</comment>
<evidence type="ECO:0000256" key="1">
    <source>
        <dbReference type="ARBA" id="ARBA00004651"/>
    </source>
</evidence>
<organism evidence="10">
    <name type="scientific">Ignisphaera aggregans</name>
    <dbReference type="NCBI Taxonomy" id="334771"/>
    <lineage>
        <taxon>Archaea</taxon>
        <taxon>Thermoproteota</taxon>
        <taxon>Thermoprotei</taxon>
        <taxon>Desulfurococcales</taxon>
        <taxon>Desulfurococcaceae</taxon>
        <taxon>Ignisphaera</taxon>
    </lineage>
</organism>
<comment type="similarity">
    <text evidence="2">Belongs to the auxin efflux carrier (TC 2.A.69) family.</text>
</comment>
<dbReference type="PANTHER" id="PTHR36838:SF3">
    <property type="entry name" value="TRANSPORTER AUXIN EFFLUX CARRIER EC FAMILY"/>
    <property type="match status" value="1"/>
</dbReference>
<evidence type="ECO:0000256" key="2">
    <source>
        <dbReference type="ARBA" id="ARBA00010145"/>
    </source>
</evidence>
<feature type="transmembrane region" description="Helical" evidence="8">
    <location>
        <begin position="58"/>
        <end position="79"/>
    </location>
</feature>
<dbReference type="EMBL" id="DSLL01000009">
    <property type="protein sequence ID" value="HEH30690.1"/>
    <property type="molecule type" value="Genomic_DNA"/>
</dbReference>
<dbReference type="GO" id="GO:0005886">
    <property type="term" value="C:plasma membrane"/>
    <property type="evidence" value="ECO:0007669"/>
    <property type="project" value="UniProtKB-SubCell"/>
</dbReference>
<reference evidence="10" key="1">
    <citation type="journal article" date="2020" name="mSystems">
        <title>Genome- and Community-Level Interaction Insights into Carbon Utilization and Element Cycling Functions of Hydrothermarchaeota in Hydrothermal Sediment.</title>
        <authorList>
            <person name="Zhou Z."/>
            <person name="Liu Y."/>
            <person name="Xu W."/>
            <person name="Pan J."/>
            <person name="Luo Z.H."/>
            <person name="Li M."/>
        </authorList>
    </citation>
    <scope>NUCLEOTIDE SEQUENCE [LARGE SCALE GENOMIC DNA]</scope>
    <source>
        <strain evidence="10">SpSt-1105</strain>
        <strain evidence="9">SpSt-27</strain>
    </source>
</reference>
<keyword evidence="5 8" id="KW-0812">Transmembrane</keyword>
<feature type="transmembrane region" description="Helical" evidence="8">
    <location>
        <begin position="32"/>
        <end position="52"/>
    </location>
</feature>
<accession>A0A7J3Z8C3</accession>
<dbReference type="PANTHER" id="PTHR36838">
    <property type="entry name" value="AUXIN EFFLUX CARRIER FAMILY PROTEIN"/>
    <property type="match status" value="1"/>
</dbReference>
<evidence type="ECO:0000313" key="9">
    <source>
        <dbReference type="EMBL" id="HEH30690.1"/>
    </source>
</evidence>
<gene>
    <name evidence="10" type="ORF">ENM66_06140</name>
    <name evidence="9" type="ORF">ENP99_01025</name>
</gene>
<evidence type="ECO:0000256" key="4">
    <source>
        <dbReference type="ARBA" id="ARBA00022475"/>
    </source>
</evidence>
<evidence type="ECO:0000256" key="6">
    <source>
        <dbReference type="ARBA" id="ARBA00022989"/>
    </source>
</evidence>
<dbReference type="Pfam" id="PF03547">
    <property type="entry name" value="Mem_trans"/>
    <property type="match status" value="1"/>
</dbReference>
<feature type="transmembrane region" description="Helical" evidence="8">
    <location>
        <begin position="6"/>
        <end position="25"/>
    </location>
</feature>
<feature type="transmembrane region" description="Helical" evidence="8">
    <location>
        <begin position="181"/>
        <end position="204"/>
    </location>
</feature>
<keyword evidence="4" id="KW-1003">Cell membrane</keyword>
<evidence type="ECO:0000256" key="3">
    <source>
        <dbReference type="ARBA" id="ARBA00022448"/>
    </source>
</evidence>
<feature type="transmembrane region" description="Helical" evidence="8">
    <location>
        <begin position="152"/>
        <end position="169"/>
    </location>
</feature>
<evidence type="ECO:0000256" key="7">
    <source>
        <dbReference type="ARBA" id="ARBA00023136"/>
    </source>
</evidence>